<evidence type="ECO:0000256" key="1">
    <source>
        <dbReference type="ARBA" id="ARBA00022737"/>
    </source>
</evidence>
<dbReference type="EMBL" id="VNJJ01000006">
    <property type="protein sequence ID" value="TVX99886.1"/>
    <property type="molecule type" value="Genomic_DNA"/>
</dbReference>
<dbReference type="Pfam" id="PF14559">
    <property type="entry name" value="TPR_19"/>
    <property type="match status" value="1"/>
</dbReference>
<name>A0A559JJ51_9BACL</name>
<keyword evidence="2 3" id="KW-0802">TPR repeat</keyword>
<keyword evidence="4" id="KW-0812">Transmembrane</keyword>
<organism evidence="5 6">
    <name type="scientific">Cohnella terricola</name>
    <dbReference type="NCBI Taxonomy" id="1289167"/>
    <lineage>
        <taxon>Bacteria</taxon>
        <taxon>Bacillati</taxon>
        <taxon>Bacillota</taxon>
        <taxon>Bacilli</taxon>
        <taxon>Bacillales</taxon>
        <taxon>Paenibacillaceae</taxon>
        <taxon>Cohnella</taxon>
    </lineage>
</organism>
<dbReference type="Gene3D" id="1.25.40.10">
    <property type="entry name" value="Tetratricopeptide repeat domain"/>
    <property type="match status" value="1"/>
</dbReference>
<dbReference type="Proteomes" id="UP000316330">
    <property type="component" value="Unassembled WGS sequence"/>
</dbReference>
<dbReference type="SMART" id="SM00028">
    <property type="entry name" value="TPR"/>
    <property type="match status" value="3"/>
</dbReference>
<reference evidence="5 6" key="1">
    <citation type="submission" date="2019-07" db="EMBL/GenBank/DDBJ databases">
        <authorList>
            <person name="Kim J."/>
        </authorList>
    </citation>
    <scope>NUCLEOTIDE SEQUENCE [LARGE SCALE GENOMIC DNA]</scope>
    <source>
        <strain evidence="5 6">G13</strain>
    </source>
</reference>
<dbReference type="AlphaFoldDB" id="A0A559JJ51"/>
<evidence type="ECO:0000256" key="3">
    <source>
        <dbReference type="PROSITE-ProRule" id="PRU00339"/>
    </source>
</evidence>
<evidence type="ECO:0000256" key="2">
    <source>
        <dbReference type="ARBA" id="ARBA00022803"/>
    </source>
</evidence>
<accession>A0A559JJ51</accession>
<dbReference type="OrthoDB" id="9816462at2"/>
<dbReference type="SUPFAM" id="SSF48452">
    <property type="entry name" value="TPR-like"/>
    <property type="match status" value="1"/>
</dbReference>
<comment type="caution">
    <text evidence="5">The sequence shown here is derived from an EMBL/GenBank/DDBJ whole genome shotgun (WGS) entry which is preliminary data.</text>
</comment>
<feature type="transmembrane region" description="Helical" evidence="4">
    <location>
        <begin position="481"/>
        <end position="500"/>
    </location>
</feature>
<keyword evidence="4" id="KW-0472">Membrane</keyword>
<keyword evidence="1" id="KW-0677">Repeat</keyword>
<dbReference type="PROSITE" id="PS50005">
    <property type="entry name" value="TPR"/>
    <property type="match status" value="1"/>
</dbReference>
<dbReference type="InterPro" id="IPR019734">
    <property type="entry name" value="TPR_rpt"/>
</dbReference>
<proteinExistence type="predicted"/>
<dbReference type="InterPro" id="IPR011990">
    <property type="entry name" value="TPR-like_helical_dom_sf"/>
</dbReference>
<gene>
    <name evidence="5" type="ORF">FPZ45_13230</name>
</gene>
<evidence type="ECO:0000313" key="6">
    <source>
        <dbReference type="Proteomes" id="UP000316330"/>
    </source>
</evidence>
<dbReference type="PANTHER" id="PTHR44943:SF8">
    <property type="entry name" value="TPR REPEAT-CONTAINING PROTEIN MJ0263"/>
    <property type="match status" value="1"/>
</dbReference>
<evidence type="ECO:0000256" key="4">
    <source>
        <dbReference type="SAM" id="Phobius"/>
    </source>
</evidence>
<feature type="repeat" description="TPR" evidence="3">
    <location>
        <begin position="213"/>
        <end position="246"/>
    </location>
</feature>
<sequence>MLQVEAIYNDYTARIDIRNWEKLLQEDVIWDMKQRYAVSGRLLEYLNTHCYLPKPIWKLLIEMMFQWTESQPQELQNQYPQVYAFAFDSLNAAAYMGYSALLQASMNYDTYLRHRDMAWRALYSQEWHEAFIALGNALKLYDGDPDLIRLCIEYAWKRNRLNDAMQWCNRLVELAPEQLEGYLQRARVAFRLGKHEEALKDLTYVLGQEPTRIEALSYAGHCYSQMGQYEQAEEMFRSILSMNENDADAFLSLTELNGKLRESIKNKRMPGKKAYLQRLNQELGRQPFRTRLNQGVRMLISRRWLNIAFIIFMHFWVYHSFMKEAGVSGPFAYIADAASVSKVIVASPDKLETLPPGVQKVRLQVTKAYFTGFEQYYDKNSKTVFYLATAEAEKRGIVDSNTGYVCVGLLGEQVIYIVTSYEKALEMYNNHTAEVDGYIHSEVPSELKKVSASNVSLKSSASYPDRYLDWKHQQTRSDPKHVPFISFLYTLILVLGYLRLYRLYLKIVNYIKYI</sequence>
<keyword evidence="6" id="KW-1185">Reference proteome</keyword>
<dbReference type="PANTHER" id="PTHR44943">
    <property type="entry name" value="CELLULOSE SYNTHASE OPERON PROTEIN C"/>
    <property type="match status" value="1"/>
</dbReference>
<evidence type="ECO:0000313" key="5">
    <source>
        <dbReference type="EMBL" id="TVX99886.1"/>
    </source>
</evidence>
<dbReference type="InterPro" id="IPR051685">
    <property type="entry name" value="Ycf3/AcsC/BcsC/TPR_MFPF"/>
</dbReference>
<keyword evidence="4" id="KW-1133">Transmembrane helix</keyword>
<protein>
    <submittedName>
        <fullName evidence="5">Tetratricopeptide repeat protein</fullName>
    </submittedName>
</protein>